<dbReference type="OMA" id="YHAYSAN"/>
<keyword evidence="8" id="KW-0130">Cell adhesion</keyword>
<keyword evidence="10" id="KW-1015">Disulfide bond</keyword>
<feature type="compositionally biased region" description="Low complexity" evidence="13">
    <location>
        <begin position="956"/>
        <end position="994"/>
    </location>
</feature>
<evidence type="ECO:0000256" key="3">
    <source>
        <dbReference type="ARBA" id="ARBA00022512"/>
    </source>
</evidence>
<gene>
    <name evidence="15" type="primary">ALS4579</name>
</gene>
<keyword evidence="9" id="KW-0472">Membrane</keyword>
<evidence type="ECO:0000256" key="12">
    <source>
        <dbReference type="ARBA" id="ARBA00023288"/>
    </source>
</evidence>
<dbReference type="InterPro" id="IPR011252">
    <property type="entry name" value="Fibrogen-bd_dom1"/>
</dbReference>
<evidence type="ECO:0000313" key="15">
    <source>
        <dbReference type="EMBL" id="AYM55194.1"/>
    </source>
</evidence>
<evidence type="ECO:0000256" key="5">
    <source>
        <dbReference type="ARBA" id="ARBA00022622"/>
    </source>
</evidence>
<keyword evidence="5" id="KW-0336">GPI-anchor</keyword>
<dbReference type="PANTHER" id="PTHR33793">
    <property type="entry name" value="ALPHA-AGGLUTININ"/>
    <property type="match status" value="1"/>
</dbReference>
<feature type="region of interest" description="Disordered" evidence="13">
    <location>
        <begin position="356"/>
        <end position="409"/>
    </location>
</feature>
<organism evidence="15">
    <name type="scientific">Scheffersomyces stipitis</name>
    <name type="common">Yeast</name>
    <name type="synonym">Pichia stipitis</name>
    <dbReference type="NCBI Taxonomy" id="4924"/>
    <lineage>
        <taxon>Eukaryota</taxon>
        <taxon>Fungi</taxon>
        <taxon>Dikarya</taxon>
        <taxon>Ascomycota</taxon>
        <taxon>Saccharomycotina</taxon>
        <taxon>Pichiomycetes</taxon>
        <taxon>Debaryomycetaceae</taxon>
        <taxon>Scheffersomyces</taxon>
    </lineage>
</organism>
<feature type="region of interest" description="Disordered" evidence="13">
    <location>
        <begin position="700"/>
        <end position="828"/>
    </location>
</feature>
<evidence type="ECO:0000256" key="11">
    <source>
        <dbReference type="ARBA" id="ARBA00023180"/>
    </source>
</evidence>
<keyword evidence="3" id="KW-0134">Cell wall</keyword>
<sequence length="1052" mass="109905">MCILVFVLITSVLGAQLTDVFQSLEIINNSGSNRAQDIRTAKLTWKIEAGDAVEGDEFSLEMPNVFRTKFPGDQLYLVADYSIYASCVAVDGSYLAQNSYLNCTTTSSVVESDFKATGTLSFDFVFNAGGSGSEIDTTAASILVPGENKINWSGLQTTVNIDAGPFFAPVSNDKELVYFSRSTPQMYEQIFMLAGECNGGIVSGSIGMTTNDSLDCTQFALKATNNLNSFLLPETAINVQNTITCKEQSITFKFNSVANNYRVFLQGLEKFPTNSDAIRHIFAYSIQCGDGTKITKSSGQDFVVIDGYEDSSGSVEYSTVYTTTTWTETYLTTVTIPCTDESATATVIVKVPTSCSSDLESSTHCPGCESESSSSVSCDEPEISSDTSSSLSTIYCDESSSSSDTSSLIESSSDIYSSSLADTSVYTSSESSTTEECPETSSLSSTESSSSEVSSTTEECTETSSSSIADSSIYTSSESSILSSHDESSSTIETTDSISSVESSSSIQETSELTSSKESSSSVESTSSVELSSSVQATSSKELSSSVETTSSVFTSTESLSSDDTSSSIETTSTVSSSSSEITSPCLQCTSSISSSSSVDVPSPWTSSSETESSSSSTTTSYTTIPSSSIEGASSSPFVSSGLTSSESTSVSSNTPPEYTITITNRGTTIITIATCPGGCTRTTTVFPSETTTTSIATSTETYCPDSSTEIDKSSSVLNTSITSTTAETTEETSKESTSETSTNDSTITSKTTTTLINTSTETYCPESSTETDKSSNVLDTSITSTTSTSSSTKETTDSTKDSTKATTTTSTISLSTSESTSSSNTGTLSTFSISTSTGNISSSISYTEIVSSPTEITSVTTDCTTNYISTTITCSSCESNIESTSDKVSKPPGGTNYDTTNFAPTAPAPRSSETGQFPSSSDKASQEEPIPSSSGTAVCEGDCDLTSRVEYDKLTPTQSTTQTTTHTTTQTTTQSTTQSTQSTSGTIPVSASAQSSSAQSSKVADSSTFHFSSFSTSSVLPSGLPIPVAFDSAAARPVISLVALMMSLLFL</sequence>
<evidence type="ECO:0000256" key="7">
    <source>
        <dbReference type="ARBA" id="ARBA00022737"/>
    </source>
</evidence>
<dbReference type="InterPro" id="IPR033504">
    <property type="entry name" value="ALS"/>
</dbReference>
<dbReference type="GO" id="GO:0098552">
    <property type="term" value="C:side of membrane"/>
    <property type="evidence" value="ECO:0007669"/>
    <property type="project" value="UniProtKB-KW"/>
</dbReference>
<dbReference type="GO" id="GO:0007155">
    <property type="term" value="P:cell adhesion"/>
    <property type="evidence" value="ECO:0007669"/>
    <property type="project" value="UniProtKB-KW"/>
</dbReference>
<comment type="subcellular location">
    <subcellularLocation>
        <location evidence="2">Membrane</location>
        <topology evidence="2">Lipid-anchor</topology>
        <topology evidence="2">GPI-anchor</topology>
    </subcellularLocation>
    <subcellularLocation>
        <location evidence="1">Secreted</location>
        <location evidence="1">Cell wall</location>
    </subcellularLocation>
</comment>
<dbReference type="PANTHER" id="PTHR33793:SF2">
    <property type="entry name" value="AGGLUTININ-LIKE PROTEIN 6"/>
    <property type="match status" value="1"/>
</dbReference>
<feature type="compositionally biased region" description="Low complexity" evidence="13">
    <location>
        <begin position="739"/>
        <end position="763"/>
    </location>
</feature>
<evidence type="ECO:0000256" key="1">
    <source>
        <dbReference type="ARBA" id="ARBA00004191"/>
    </source>
</evidence>
<feature type="compositionally biased region" description="Low complexity" evidence="13">
    <location>
        <begin position="369"/>
        <end position="409"/>
    </location>
</feature>
<proteinExistence type="predicted"/>
<dbReference type="SUPFAM" id="SSF49401">
    <property type="entry name" value="Bacterial adhesins"/>
    <property type="match status" value="1"/>
</dbReference>
<evidence type="ECO:0000256" key="13">
    <source>
        <dbReference type="SAM" id="MobiDB-lite"/>
    </source>
</evidence>
<protein>
    <submittedName>
        <fullName evidence="15">Agglutinin-like protein</fullName>
    </submittedName>
</protein>
<dbReference type="InterPro" id="IPR008966">
    <property type="entry name" value="Adhesion_dom_sf"/>
</dbReference>
<reference evidence="15" key="1">
    <citation type="submission" date="2018-08" db="EMBL/GenBank/DDBJ databases">
        <title>The Scheffersomyces stipitis agglutinin-Like Sequence (ALS) Genes.</title>
        <authorList>
            <person name="Hoyer L.L."/>
            <person name="Oh S.-H."/>
        </authorList>
    </citation>
    <scope>NUCLEOTIDE SEQUENCE</scope>
    <source>
        <strain evidence="15">CBS 6054</strain>
    </source>
</reference>
<dbReference type="SMART" id="SM01056">
    <property type="entry name" value="Candida_ALS_N"/>
    <property type="match status" value="1"/>
</dbReference>
<evidence type="ECO:0000256" key="9">
    <source>
        <dbReference type="ARBA" id="ARBA00023136"/>
    </source>
</evidence>
<evidence type="ECO:0000256" key="4">
    <source>
        <dbReference type="ARBA" id="ARBA00022525"/>
    </source>
</evidence>
<feature type="compositionally biased region" description="Polar residues" evidence="13">
    <location>
        <begin position="912"/>
        <end position="924"/>
    </location>
</feature>
<feature type="compositionally biased region" description="Low complexity" evidence="13">
    <location>
        <begin position="805"/>
        <end position="828"/>
    </location>
</feature>
<feature type="region of interest" description="Disordered" evidence="13">
    <location>
        <begin position="955"/>
        <end position="994"/>
    </location>
</feature>
<dbReference type="InterPro" id="IPR043063">
    <property type="entry name" value="Agglutinin-like_N_N2"/>
</dbReference>
<evidence type="ECO:0000259" key="14">
    <source>
        <dbReference type="SMART" id="SM01056"/>
    </source>
</evidence>
<keyword evidence="7" id="KW-0677">Repeat</keyword>
<keyword evidence="6" id="KW-0732">Signal</keyword>
<accession>A0A5A4N2G9</accession>
<dbReference type="AlphaFoldDB" id="A0A5A4N2G9"/>
<dbReference type="Gene3D" id="2.60.40.2430">
    <property type="entry name" value="Agglutinin-like protein, N-terminal domain, N2 subdomain"/>
    <property type="match status" value="1"/>
</dbReference>
<evidence type="ECO:0000256" key="10">
    <source>
        <dbReference type="ARBA" id="ARBA00023157"/>
    </source>
</evidence>
<feature type="compositionally biased region" description="Basic and acidic residues" evidence="13">
    <location>
        <begin position="795"/>
        <end position="804"/>
    </location>
</feature>
<keyword evidence="11" id="KW-0325">Glycoprotein</keyword>
<keyword evidence="12" id="KW-0449">Lipoprotein</keyword>
<feature type="region of interest" description="Disordered" evidence="13">
    <location>
        <begin position="427"/>
        <end position="660"/>
    </location>
</feature>
<dbReference type="InterPro" id="IPR024672">
    <property type="entry name" value="Agglutinin-like_N"/>
</dbReference>
<evidence type="ECO:0000256" key="2">
    <source>
        <dbReference type="ARBA" id="ARBA00004589"/>
    </source>
</evidence>
<dbReference type="Pfam" id="PF11766">
    <property type="entry name" value="Candida_ALS_N"/>
    <property type="match status" value="1"/>
</dbReference>
<feature type="domain" description="Agglutinin-like protein N-terminal" evidence="14">
    <location>
        <begin position="44"/>
        <end position="288"/>
    </location>
</feature>
<name>A0A5A4N2G9_PICSP</name>
<feature type="compositionally biased region" description="Low complexity" evidence="13">
    <location>
        <begin position="781"/>
        <end position="794"/>
    </location>
</feature>
<dbReference type="EMBL" id="MH753520">
    <property type="protein sequence ID" value="AYM55194.1"/>
    <property type="molecule type" value="Genomic_DNA"/>
</dbReference>
<evidence type="ECO:0000256" key="6">
    <source>
        <dbReference type="ARBA" id="ARBA00022729"/>
    </source>
</evidence>
<keyword evidence="4" id="KW-0964">Secreted</keyword>
<dbReference type="Gene3D" id="2.60.40.1280">
    <property type="match status" value="1"/>
</dbReference>
<evidence type="ECO:0000256" key="8">
    <source>
        <dbReference type="ARBA" id="ARBA00022889"/>
    </source>
</evidence>
<feature type="region of interest" description="Disordered" evidence="13">
    <location>
        <begin position="882"/>
        <end position="942"/>
    </location>
</feature>